<dbReference type="PANTHER" id="PTHR11544">
    <property type="entry name" value="COLD SHOCK DOMAIN CONTAINING PROTEINS"/>
    <property type="match status" value="1"/>
</dbReference>
<dbReference type="InterPro" id="IPR011129">
    <property type="entry name" value="CSD"/>
</dbReference>
<dbReference type="CDD" id="cd04458">
    <property type="entry name" value="CSP_CDS"/>
    <property type="match status" value="1"/>
</dbReference>
<evidence type="ECO:0000256" key="1">
    <source>
        <dbReference type="SAM" id="MobiDB-lite"/>
    </source>
</evidence>
<proteinExistence type="predicted"/>
<dbReference type="SUPFAM" id="SSF50249">
    <property type="entry name" value="Nucleic acid-binding proteins"/>
    <property type="match status" value="1"/>
</dbReference>
<dbReference type="PROSITE" id="PS00352">
    <property type="entry name" value="CSD_1"/>
    <property type="match status" value="1"/>
</dbReference>
<feature type="compositionally biased region" description="Low complexity" evidence="1">
    <location>
        <begin position="234"/>
        <end position="260"/>
    </location>
</feature>
<feature type="compositionally biased region" description="Basic and acidic residues" evidence="1">
    <location>
        <begin position="88"/>
        <end position="126"/>
    </location>
</feature>
<dbReference type="GO" id="GO:0003676">
    <property type="term" value="F:nucleic acid binding"/>
    <property type="evidence" value="ECO:0007669"/>
    <property type="project" value="InterPro"/>
</dbReference>
<dbReference type="InterPro" id="IPR019844">
    <property type="entry name" value="CSD_CS"/>
</dbReference>
<feature type="region of interest" description="Disordered" evidence="1">
    <location>
        <begin position="27"/>
        <end position="126"/>
    </location>
</feature>
<feature type="compositionally biased region" description="Basic and acidic residues" evidence="1">
    <location>
        <begin position="29"/>
        <end position="46"/>
    </location>
</feature>
<dbReference type="PRINTS" id="PR00050">
    <property type="entry name" value="COLDSHOCK"/>
</dbReference>
<accession>A0A915DJE1</accession>
<dbReference type="AlphaFoldDB" id="A0A915DJE1"/>
<evidence type="ECO:0000313" key="3">
    <source>
        <dbReference type="Proteomes" id="UP000887574"/>
    </source>
</evidence>
<feature type="compositionally biased region" description="Basic and acidic residues" evidence="1">
    <location>
        <begin position="266"/>
        <end position="275"/>
    </location>
</feature>
<keyword evidence="3" id="KW-1185">Reference proteome</keyword>
<dbReference type="Proteomes" id="UP000887574">
    <property type="component" value="Unplaced"/>
</dbReference>
<feature type="domain" description="CSD" evidence="2">
    <location>
        <begin position="132"/>
        <end position="199"/>
    </location>
</feature>
<dbReference type="WBParaSite" id="jg20091">
    <property type="protein sequence ID" value="jg20091"/>
    <property type="gene ID" value="jg20091"/>
</dbReference>
<evidence type="ECO:0000313" key="4">
    <source>
        <dbReference type="WBParaSite" id="jg20091"/>
    </source>
</evidence>
<dbReference type="InterPro" id="IPR002059">
    <property type="entry name" value="CSP_DNA-bd"/>
</dbReference>
<protein>
    <submittedName>
        <fullName evidence="4">CSD domain-containing protein</fullName>
    </submittedName>
</protein>
<dbReference type="PROSITE" id="PS51857">
    <property type="entry name" value="CSD_2"/>
    <property type="match status" value="1"/>
</dbReference>
<dbReference type="Gene3D" id="2.40.50.140">
    <property type="entry name" value="Nucleic acid-binding proteins"/>
    <property type="match status" value="1"/>
</dbReference>
<organism evidence="3 4">
    <name type="scientific">Ditylenchus dipsaci</name>
    <dbReference type="NCBI Taxonomy" id="166011"/>
    <lineage>
        <taxon>Eukaryota</taxon>
        <taxon>Metazoa</taxon>
        <taxon>Ecdysozoa</taxon>
        <taxon>Nematoda</taxon>
        <taxon>Chromadorea</taxon>
        <taxon>Rhabditida</taxon>
        <taxon>Tylenchina</taxon>
        <taxon>Tylenchomorpha</taxon>
        <taxon>Sphaerularioidea</taxon>
        <taxon>Anguinidae</taxon>
        <taxon>Anguininae</taxon>
        <taxon>Ditylenchus</taxon>
    </lineage>
</organism>
<dbReference type="InterPro" id="IPR050181">
    <property type="entry name" value="Cold_shock_domain"/>
</dbReference>
<dbReference type="Pfam" id="PF00313">
    <property type="entry name" value="CSD"/>
    <property type="match status" value="1"/>
</dbReference>
<feature type="region of interest" description="Disordered" evidence="1">
    <location>
        <begin position="217"/>
        <end position="318"/>
    </location>
</feature>
<dbReference type="InterPro" id="IPR012340">
    <property type="entry name" value="NA-bd_OB-fold"/>
</dbReference>
<feature type="compositionally biased region" description="Basic residues" evidence="1">
    <location>
        <begin position="47"/>
        <end position="58"/>
    </location>
</feature>
<sequence length="318" mass="34206">MSPDVEVKKEIEVDLAKAVDQISSLKMANEAKSDGQKQLNKSEVRGGRQKGNNKKKPDKKPGDAKPADNKEAPKAEEKKPATKPTSKLVEKKLAPSTADEDKLKAAEDSKSVEKDGPSNALPEKRGPLIVRGVSGKVSWYSLGKGFGFIERDDGEPDVFVHSSAIVRLSRNARILSEGEKVEFDVINGAKGPEAAVVTGVEEDSFVATHSCRSFRRNRQFKGRRGQTSGEEEGSNSTSSEDTSSDGDNSNTSESGSSSHGIGEEGDSAKQPKGSEVKSPNQQKQDPKLKAEAPASSSRLRVSLPRASRREQTTQSFAK</sequence>
<name>A0A915DJE1_9BILA</name>
<feature type="compositionally biased region" description="Basic and acidic residues" evidence="1">
    <location>
        <begin position="59"/>
        <end position="80"/>
    </location>
</feature>
<dbReference type="SMART" id="SM00357">
    <property type="entry name" value="CSP"/>
    <property type="match status" value="1"/>
</dbReference>
<reference evidence="4" key="1">
    <citation type="submission" date="2022-11" db="UniProtKB">
        <authorList>
            <consortium name="WormBaseParasite"/>
        </authorList>
    </citation>
    <scope>IDENTIFICATION</scope>
</reference>
<evidence type="ECO:0000259" key="2">
    <source>
        <dbReference type="PROSITE" id="PS51857"/>
    </source>
</evidence>